<dbReference type="EMBL" id="AKWJ02000028">
    <property type="protein sequence ID" value="EKP13087.1"/>
    <property type="molecule type" value="Genomic_DNA"/>
</dbReference>
<proteinExistence type="predicted"/>
<name>A0ABP2S1I2_LEPBO</name>
<gene>
    <name evidence="1" type="ORF">LEP1GSC128_3231</name>
</gene>
<protein>
    <submittedName>
        <fullName evidence="1">Uncharacterized protein</fullName>
    </submittedName>
</protein>
<comment type="caution">
    <text evidence="1">The sequence shown here is derived from an EMBL/GenBank/DDBJ whole genome shotgun (WGS) entry which is preliminary data.</text>
</comment>
<keyword evidence="2" id="KW-1185">Reference proteome</keyword>
<dbReference type="RefSeq" id="WP_002759414.1">
    <property type="nucleotide sequence ID" value="NZ_AKWJ02000028.1"/>
</dbReference>
<accession>A0ABP2S1I2</accession>
<reference evidence="1" key="1">
    <citation type="submission" date="2012-09" db="EMBL/GenBank/DDBJ databases">
        <authorList>
            <person name="Harkins D.M."/>
            <person name="Durkin A.S."/>
            <person name="Brinkac L.M."/>
            <person name="Selengut J.D."/>
            <person name="Sanka R."/>
            <person name="DePew J."/>
            <person name="Purushe J."/>
            <person name="Picardeau M."/>
            <person name="Werts C."/>
            <person name="Goarant C."/>
            <person name="Vinetz J.M."/>
            <person name="Sutton G.G."/>
            <person name="Nelson W.C."/>
            <person name="Fouts D.E."/>
        </authorList>
    </citation>
    <scope>NUCLEOTIDE SEQUENCE [LARGE SCALE GENOMIC DNA]</scope>
    <source>
        <strain evidence="1">200801926</strain>
    </source>
</reference>
<evidence type="ECO:0000313" key="1">
    <source>
        <dbReference type="EMBL" id="EKP13087.1"/>
    </source>
</evidence>
<dbReference type="Proteomes" id="UP000002837">
    <property type="component" value="Unassembled WGS sequence"/>
</dbReference>
<organism evidence="1 2">
    <name type="scientific">Leptospira borgpetersenii str. 200801926</name>
    <dbReference type="NCBI Taxonomy" id="1193009"/>
    <lineage>
        <taxon>Bacteria</taxon>
        <taxon>Pseudomonadati</taxon>
        <taxon>Spirochaetota</taxon>
        <taxon>Spirochaetia</taxon>
        <taxon>Leptospirales</taxon>
        <taxon>Leptospiraceae</taxon>
        <taxon>Leptospira</taxon>
    </lineage>
</organism>
<evidence type="ECO:0000313" key="2">
    <source>
        <dbReference type="Proteomes" id="UP000002837"/>
    </source>
</evidence>
<sequence length="133" mass="15099">MAIIHKYNVQSFLEGTPDRILPKLYEKLIGIEIALKNKMSATEGWKSGHRIIDWISTEINVSLSIQLKTDLEKLLCTDQSGNQAMIDSNKYPGIRYLRHESDFTEGSKTLDLEKVMETADTIVAHMKQNGFLS</sequence>